<dbReference type="PANTHER" id="PTHR21600">
    <property type="entry name" value="MITOCHONDRIAL RNA PSEUDOURIDINE SYNTHASE"/>
    <property type="match status" value="1"/>
</dbReference>
<keyword evidence="5" id="KW-0413">Isomerase</keyword>
<evidence type="ECO:0000256" key="5">
    <source>
        <dbReference type="RuleBase" id="RU362028"/>
    </source>
</evidence>
<evidence type="ECO:0000259" key="6">
    <source>
        <dbReference type="Pfam" id="PF00849"/>
    </source>
</evidence>
<sequence>MPSLDMSMTKNANFYKLVYREKRPQKVADFLLTKGFSKRSLINCRHRGGNVLVNHRRRYNNYLLHDGDEVIFILGKEKPNATLKFSNLPIAIVQETANYLIVNKEADLLTIPSKNEDNDSVVGRLLHYLNPDALLKIKPHIITRLDRDTSGLVLVGKNAVAHARFNVSDKQRTIKKYHAIVHGNFSPSQLQGVIDAPIGKKDDPVKRYIMEGGKESVTKYRVIKQVAGASLVELQLFTGRTHQIRVHMQYLGHPLFGDHLYGVEDDFPRQALHCFLLAFDDPLEHKRIEVQIADPADMLQLWQKLSK</sequence>
<organism evidence="7 8">
    <name type="scientific">Lactobacillus iners</name>
    <dbReference type="NCBI Taxonomy" id="147802"/>
    <lineage>
        <taxon>Bacteria</taxon>
        <taxon>Bacillati</taxon>
        <taxon>Bacillota</taxon>
        <taxon>Bacilli</taxon>
        <taxon>Lactobacillales</taxon>
        <taxon>Lactobacillaceae</taxon>
        <taxon>Lactobacillus</taxon>
    </lineage>
</organism>
<evidence type="ECO:0000313" key="8">
    <source>
        <dbReference type="Proteomes" id="UP000501676"/>
    </source>
</evidence>
<reference evidence="7 8" key="1">
    <citation type="submission" date="2020-02" db="EMBL/GenBank/DDBJ databases">
        <title>Complete genome sequences of six Lactobacillus iners strains isolated from the human vagina.</title>
        <authorList>
            <person name="France M.T."/>
            <person name="Rutt L."/>
            <person name="Narina S."/>
            <person name="Arbaugh S."/>
            <person name="Humphrys M.S."/>
            <person name="Ma B."/>
            <person name="Hayward M.R."/>
            <person name="Relman D."/>
            <person name="Kwon D.S."/>
            <person name="Ravel J."/>
        </authorList>
    </citation>
    <scope>NUCLEOTIDE SEQUENCE [LARGE SCALE GENOMIC DNA]</scope>
    <source>
        <strain evidence="7 8">C0210C1</strain>
    </source>
</reference>
<evidence type="ECO:0000256" key="3">
    <source>
        <dbReference type="PIRSR" id="PIRSR606225-1"/>
    </source>
</evidence>
<accession>A0A6G7B9I3</accession>
<dbReference type="PROSITE" id="PS50889">
    <property type="entry name" value="S4"/>
    <property type="match status" value="1"/>
</dbReference>
<dbReference type="NCBIfam" id="TIGR00005">
    <property type="entry name" value="rluA_subfam"/>
    <property type="match status" value="1"/>
</dbReference>
<dbReference type="InterPro" id="IPR006145">
    <property type="entry name" value="PsdUridine_synth_RsuA/RluA"/>
</dbReference>
<proteinExistence type="inferred from homology"/>
<dbReference type="EC" id="5.4.99.-" evidence="5"/>
<dbReference type="GO" id="GO:0000455">
    <property type="term" value="P:enzyme-directed rRNA pseudouridine synthesis"/>
    <property type="evidence" value="ECO:0007669"/>
    <property type="project" value="TreeGrafter"/>
</dbReference>
<keyword evidence="4" id="KW-0694">RNA-binding</keyword>
<dbReference type="InterPro" id="IPR020103">
    <property type="entry name" value="PsdUridine_synth_cat_dom_sf"/>
</dbReference>
<feature type="domain" description="Pseudouridine synthase RsuA/RluA-like" evidence="6">
    <location>
        <begin position="98"/>
        <end position="249"/>
    </location>
</feature>
<dbReference type="Pfam" id="PF00849">
    <property type="entry name" value="PseudoU_synth_2"/>
    <property type="match status" value="1"/>
</dbReference>
<dbReference type="SUPFAM" id="SSF55120">
    <property type="entry name" value="Pseudouridine synthase"/>
    <property type="match status" value="1"/>
</dbReference>
<dbReference type="InterPro" id="IPR006224">
    <property type="entry name" value="PsdUridine_synth_RluA-like_CS"/>
</dbReference>
<comment type="function">
    <text evidence="5">Responsible for synthesis of pseudouridine from uracil.</text>
</comment>
<feature type="active site" evidence="3">
    <location>
        <position position="146"/>
    </location>
</feature>
<dbReference type="GO" id="GO:0003723">
    <property type="term" value="F:RNA binding"/>
    <property type="evidence" value="ECO:0007669"/>
    <property type="project" value="UniProtKB-KW"/>
</dbReference>
<evidence type="ECO:0000313" key="7">
    <source>
        <dbReference type="EMBL" id="QIH24153.1"/>
    </source>
</evidence>
<dbReference type="PANTHER" id="PTHR21600:SF35">
    <property type="entry name" value="PSEUDOURIDINE SYNTHASE"/>
    <property type="match status" value="1"/>
</dbReference>
<gene>
    <name evidence="7" type="ORF">G6Z83_05640</name>
</gene>
<dbReference type="RefSeq" id="WP_164824075.1">
    <property type="nucleotide sequence ID" value="NZ_CP049228.1"/>
</dbReference>
<evidence type="ECO:0000256" key="1">
    <source>
        <dbReference type="ARBA" id="ARBA00000073"/>
    </source>
</evidence>
<evidence type="ECO:0000256" key="2">
    <source>
        <dbReference type="ARBA" id="ARBA00010876"/>
    </source>
</evidence>
<name>A0A6G7B9I3_9LACO</name>
<dbReference type="InterPro" id="IPR006225">
    <property type="entry name" value="PsdUridine_synth_RluC/D"/>
</dbReference>
<dbReference type="EMBL" id="CP049228">
    <property type="protein sequence ID" value="QIH24153.1"/>
    <property type="molecule type" value="Genomic_DNA"/>
</dbReference>
<dbReference type="GO" id="GO:0140098">
    <property type="term" value="F:catalytic activity, acting on RNA"/>
    <property type="evidence" value="ECO:0007669"/>
    <property type="project" value="UniProtKB-ARBA"/>
</dbReference>
<dbReference type="CDD" id="cd02869">
    <property type="entry name" value="PseudoU_synth_RluA_like"/>
    <property type="match status" value="1"/>
</dbReference>
<dbReference type="AlphaFoldDB" id="A0A6G7B9I3"/>
<evidence type="ECO:0000256" key="4">
    <source>
        <dbReference type="PROSITE-ProRule" id="PRU00182"/>
    </source>
</evidence>
<protein>
    <recommendedName>
        <fullName evidence="5">Pseudouridine synthase</fullName>
        <ecNumber evidence="5">5.4.99.-</ecNumber>
    </recommendedName>
</protein>
<dbReference type="PROSITE" id="PS01129">
    <property type="entry name" value="PSI_RLU"/>
    <property type="match status" value="1"/>
</dbReference>
<dbReference type="InterPro" id="IPR050188">
    <property type="entry name" value="RluA_PseudoU_synthase"/>
</dbReference>
<dbReference type="GO" id="GO:0009982">
    <property type="term" value="F:pseudouridine synthase activity"/>
    <property type="evidence" value="ECO:0007669"/>
    <property type="project" value="InterPro"/>
</dbReference>
<dbReference type="Proteomes" id="UP000501676">
    <property type="component" value="Chromosome"/>
</dbReference>
<comment type="catalytic activity">
    <reaction evidence="1 5">
        <text>a uridine in RNA = a pseudouridine in RNA</text>
        <dbReference type="Rhea" id="RHEA:48348"/>
        <dbReference type="Rhea" id="RHEA-COMP:12068"/>
        <dbReference type="Rhea" id="RHEA-COMP:12069"/>
        <dbReference type="ChEBI" id="CHEBI:65314"/>
        <dbReference type="ChEBI" id="CHEBI:65315"/>
    </reaction>
</comment>
<comment type="similarity">
    <text evidence="2 5">Belongs to the pseudouridine synthase RluA family.</text>
</comment>
<dbReference type="Gene3D" id="3.30.2350.10">
    <property type="entry name" value="Pseudouridine synthase"/>
    <property type="match status" value="1"/>
</dbReference>